<protein>
    <submittedName>
        <fullName evidence="1">Uncharacterized protein</fullName>
    </submittedName>
</protein>
<gene>
    <name evidence="1" type="ORF">JRJ22_06310</name>
</gene>
<evidence type="ECO:0000313" key="1">
    <source>
        <dbReference type="EMBL" id="QSF47638.1"/>
    </source>
</evidence>
<evidence type="ECO:0000313" key="2">
    <source>
        <dbReference type="Proteomes" id="UP000663452"/>
    </source>
</evidence>
<accession>A0ABX7LL79</accession>
<dbReference type="EMBL" id="CP070969">
    <property type="protein sequence ID" value="QSF47638.1"/>
    <property type="molecule type" value="Genomic_DNA"/>
</dbReference>
<reference evidence="1 2" key="1">
    <citation type="submission" date="2021-02" db="EMBL/GenBank/DDBJ databases">
        <title>Paenibacillus tianjinensis sp. nov.</title>
        <authorList>
            <person name="Liu H."/>
        </authorList>
    </citation>
    <scope>NUCLEOTIDE SEQUENCE [LARGE SCALE GENOMIC DNA]</scope>
    <source>
        <strain evidence="1 2">TB2019</strain>
    </source>
</reference>
<keyword evidence="2" id="KW-1185">Reference proteome</keyword>
<sequence>MFWFKTKKNQTALQTKKDTEVQLHAFKKQISRFAELAVDDRQVLKQVLQRLVKKVAFKDDGTIKDV</sequence>
<proteinExistence type="predicted"/>
<dbReference type="Proteomes" id="UP000663452">
    <property type="component" value="Chromosome"/>
</dbReference>
<organism evidence="1 2">
    <name type="scientific">Paenibacillus tianjinensis</name>
    <dbReference type="NCBI Taxonomy" id="2810347"/>
    <lineage>
        <taxon>Bacteria</taxon>
        <taxon>Bacillati</taxon>
        <taxon>Bacillota</taxon>
        <taxon>Bacilli</taxon>
        <taxon>Bacillales</taxon>
        <taxon>Paenibacillaceae</taxon>
        <taxon>Paenibacillus</taxon>
    </lineage>
</organism>
<name>A0ABX7LL79_9BACL</name>